<dbReference type="EMBL" id="CP034593">
    <property type="protein sequence ID" value="AZQ78108.1"/>
    <property type="molecule type" value="Genomic_DNA"/>
</dbReference>
<sequence length="430" mass="47369">MRAAGLDELAIRVFEQNIETVARGEVGYIRERDIEPLTNIDEFTGEGSVGSAIAHTAVIKLNGGLGTSMGLQAAKSLLPVTPDKTFLDIIVSQVMSVRKEHNVELPLIFMNSFRTDEDTLDYLSRYEDLATPGIPLSFIQNRVPKLRRDDLSPVEWEKNPELEWTPPGHGDLYTALPGSGMLATLIDRGFRYAMVTNSDNLGSYPDPVLAQWFADSGAPFAMEVCRREPSDRKGGHLARRISDGKIILREVAQTSPDDVDAFQDIDRHRYFNTNTLWLDLEALAVELACNDGYLGLPVIRNAKLVDPTDPTSTGVYQLETGMGSAIEIFDGSVAITVGRDRFMPVKTTNDLLLLRSDVYDIDDSGHIVKTVDKAPLVKLDPAYFAHMDQFDKRCQHVPSLAGATSLTVHGDYTFEEGTVATGDAVFGEES</sequence>
<accession>A0A3Q9G9B4</accession>
<evidence type="ECO:0000256" key="1">
    <source>
        <dbReference type="ARBA" id="ARBA00010401"/>
    </source>
</evidence>
<feature type="binding site" evidence="5">
    <location>
        <position position="75"/>
    </location>
    <ligand>
        <name>UTP</name>
        <dbReference type="ChEBI" id="CHEBI:46398"/>
    </ligand>
</feature>
<dbReference type="Proteomes" id="UP000280344">
    <property type="component" value="Chromosome"/>
</dbReference>
<protein>
    <submittedName>
        <fullName evidence="6">UTP--glucose-1-phosphate uridylyltransferase</fullName>
    </submittedName>
</protein>
<dbReference type="AlphaFoldDB" id="A0A3Q9G9B4"/>
<evidence type="ECO:0000256" key="2">
    <source>
        <dbReference type="ARBA" id="ARBA00022679"/>
    </source>
</evidence>
<evidence type="ECO:0000256" key="5">
    <source>
        <dbReference type="PIRSR" id="PIRSR000806-2"/>
    </source>
</evidence>
<evidence type="ECO:0000256" key="3">
    <source>
        <dbReference type="ARBA" id="ARBA00022695"/>
    </source>
</evidence>
<evidence type="ECO:0000256" key="4">
    <source>
        <dbReference type="PIRSR" id="PIRSR000806-1"/>
    </source>
</evidence>
<dbReference type="Pfam" id="PF01704">
    <property type="entry name" value="UDPGP"/>
    <property type="match status" value="1"/>
</dbReference>
<keyword evidence="7" id="KW-1185">Reference proteome</keyword>
<dbReference type="PANTHER" id="PTHR43511">
    <property type="match status" value="1"/>
</dbReference>
<evidence type="ECO:0000313" key="7">
    <source>
        <dbReference type="Proteomes" id="UP000280344"/>
    </source>
</evidence>
<dbReference type="OrthoDB" id="9804758at2"/>
<proteinExistence type="inferred from homology"/>
<feature type="binding site" evidence="5">
    <location>
        <position position="140"/>
    </location>
    <ligand>
        <name>UTP</name>
        <dbReference type="ChEBI" id="CHEBI:46398"/>
    </ligand>
</feature>
<dbReference type="KEGG" id="flh:EJ997_02690"/>
<dbReference type="RefSeq" id="WP_126704908.1">
    <property type="nucleotide sequence ID" value="NZ_CP034593.1"/>
</dbReference>
<organism evidence="6 7">
    <name type="scientific">Flaviflexus ciconiae</name>
    <dbReference type="NCBI Taxonomy" id="2496867"/>
    <lineage>
        <taxon>Bacteria</taxon>
        <taxon>Bacillati</taxon>
        <taxon>Actinomycetota</taxon>
        <taxon>Actinomycetes</taxon>
        <taxon>Actinomycetales</taxon>
        <taxon>Actinomycetaceae</taxon>
        <taxon>Flaviflexus</taxon>
    </lineage>
</organism>
<dbReference type="GO" id="GO:0006011">
    <property type="term" value="P:UDP-alpha-D-glucose metabolic process"/>
    <property type="evidence" value="ECO:0007669"/>
    <property type="project" value="InterPro"/>
</dbReference>
<feature type="binding site" evidence="4">
    <location>
        <position position="169"/>
    </location>
    <ligand>
        <name>substrate</name>
    </ligand>
</feature>
<feature type="binding site" evidence="5">
    <location>
        <position position="346"/>
    </location>
    <ligand>
        <name>UTP</name>
        <dbReference type="ChEBI" id="CHEBI:46398"/>
    </ligand>
</feature>
<dbReference type="GO" id="GO:0003983">
    <property type="term" value="F:UTP:glucose-1-phosphate uridylyltransferase activity"/>
    <property type="evidence" value="ECO:0007669"/>
    <property type="project" value="InterPro"/>
</dbReference>
<feature type="binding site" evidence="5">
    <location>
        <position position="168"/>
    </location>
    <ligand>
        <name>UTP</name>
        <dbReference type="ChEBI" id="CHEBI:46398"/>
    </ligand>
</feature>
<name>A0A3Q9G9B4_9ACTO</name>
<dbReference type="InterPro" id="IPR002618">
    <property type="entry name" value="UDPGP_fam"/>
</dbReference>
<keyword evidence="3 6" id="KW-0548">Nucleotidyltransferase</keyword>
<dbReference type="Gene3D" id="3.90.550.10">
    <property type="entry name" value="Spore Coat Polysaccharide Biosynthesis Protein SpsA, Chain A"/>
    <property type="match status" value="1"/>
</dbReference>
<dbReference type="InterPro" id="IPR029044">
    <property type="entry name" value="Nucleotide-diphossugar_trans"/>
</dbReference>
<keyword evidence="2 6" id="KW-0808">Transferase</keyword>
<dbReference type="PIRSF" id="PIRSF000806">
    <property type="entry name" value="UDPGP"/>
    <property type="match status" value="1"/>
</dbReference>
<dbReference type="InterPro" id="IPR016267">
    <property type="entry name" value="UDPGP_trans"/>
</dbReference>
<dbReference type="SUPFAM" id="SSF53448">
    <property type="entry name" value="Nucleotide-diphospho-sugar transferases"/>
    <property type="match status" value="1"/>
</dbReference>
<feature type="binding site" evidence="5">
    <location>
        <position position="199"/>
    </location>
    <ligand>
        <name>UTP</name>
        <dbReference type="ChEBI" id="CHEBI:46398"/>
    </ligand>
</feature>
<gene>
    <name evidence="6" type="ORF">EJ997_02690</name>
</gene>
<comment type="similarity">
    <text evidence="1">Belongs to the UDPGP type 1 family.</text>
</comment>
<evidence type="ECO:0000313" key="6">
    <source>
        <dbReference type="EMBL" id="AZQ78108.1"/>
    </source>
</evidence>
<reference evidence="6 7" key="1">
    <citation type="submission" date="2018-12" db="EMBL/GenBank/DDBJ databases">
        <title>Complete genome sequence of Flaviflexus sp. H23T48.</title>
        <authorList>
            <person name="Bae J.-W."/>
            <person name="Lee J.-Y."/>
        </authorList>
    </citation>
    <scope>NUCLEOTIDE SEQUENCE [LARGE SCALE GENOMIC DNA]</scope>
    <source>
        <strain evidence="6 7">H23T48</strain>
    </source>
</reference>
<dbReference type="Gene3D" id="2.160.10.10">
    <property type="entry name" value="Hexapeptide repeat proteins"/>
    <property type="match status" value="1"/>
</dbReference>